<dbReference type="STRING" id="930990.A0A067M0S3"/>
<dbReference type="AlphaFoldDB" id="A0A067M0S3"/>
<accession>A0A067M0S3</accession>
<sequence length="116" mass="13046">RHIPAPIKEQIVSMALKIRDKQRIAELMDVGTSTVYRVVQKAFRTGSVTCQPLQCGGPRALSGIQIAFIESCIERTPDIYLVELQAELYDAYGIIISLSTISRTLKWRGLTRKVVR</sequence>
<feature type="non-terminal residue" evidence="1">
    <location>
        <position position="1"/>
    </location>
</feature>
<evidence type="ECO:0000313" key="3">
    <source>
        <dbReference type="Proteomes" id="UP000027195"/>
    </source>
</evidence>
<dbReference type="HOGENOM" id="CLU_056788_9_0_1"/>
<gene>
    <name evidence="1" type="ORF">BOTBODRAFT_89865</name>
    <name evidence="2" type="ORF">BOTBODRAFT_93626</name>
</gene>
<dbReference type="PANTHER" id="PTHR48472">
    <property type="entry name" value="TC1-LIKE TRANSPOSASE DDE DOMAIN-CONTAINING PROTEIN"/>
    <property type="match status" value="1"/>
</dbReference>
<dbReference type="SUPFAM" id="SSF46689">
    <property type="entry name" value="Homeodomain-like"/>
    <property type="match status" value="1"/>
</dbReference>
<dbReference type="EMBL" id="KL198031">
    <property type="protein sequence ID" value="KDQ15654.1"/>
    <property type="molecule type" value="Genomic_DNA"/>
</dbReference>
<name>A0A067M0S3_BOTB1</name>
<dbReference type="InterPro" id="IPR009057">
    <property type="entry name" value="Homeodomain-like_sf"/>
</dbReference>
<dbReference type="EMBL" id="KL198331">
    <property type="protein sequence ID" value="KDQ05477.1"/>
    <property type="molecule type" value="Genomic_DNA"/>
</dbReference>
<reference evidence="3" key="1">
    <citation type="journal article" date="2014" name="Proc. Natl. Acad. Sci. U.S.A.">
        <title>Extensive sampling of basidiomycete genomes demonstrates inadequacy of the white-rot/brown-rot paradigm for wood decay fungi.</title>
        <authorList>
            <person name="Riley R."/>
            <person name="Salamov A.A."/>
            <person name="Brown D.W."/>
            <person name="Nagy L.G."/>
            <person name="Floudas D."/>
            <person name="Held B.W."/>
            <person name="Levasseur A."/>
            <person name="Lombard V."/>
            <person name="Morin E."/>
            <person name="Otillar R."/>
            <person name="Lindquist E.A."/>
            <person name="Sun H."/>
            <person name="LaButti K.M."/>
            <person name="Schmutz J."/>
            <person name="Jabbour D."/>
            <person name="Luo H."/>
            <person name="Baker S.E."/>
            <person name="Pisabarro A.G."/>
            <person name="Walton J.D."/>
            <person name="Blanchette R.A."/>
            <person name="Henrissat B."/>
            <person name="Martin F."/>
            <person name="Cullen D."/>
            <person name="Hibbett D.S."/>
            <person name="Grigoriev I.V."/>
        </authorList>
    </citation>
    <scope>NUCLEOTIDE SEQUENCE [LARGE SCALE GENOMIC DNA]</scope>
    <source>
        <strain evidence="3">FD-172 SS1</strain>
    </source>
</reference>
<proteinExistence type="predicted"/>
<reference evidence="1" key="2">
    <citation type="journal article" date="2014" name="Proc. Natl. Acad. Sci. U.S.A.">
        <title>Extensive sampling of basidiomycete genomes demonstrates inadequacy of the white rot/brown rot paradigm for wood decay fungi.</title>
        <authorList>
            <person name="Riley R."/>
            <person name="Salamov A.A."/>
            <person name="Brown D.W."/>
            <person name="Nagy L.G."/>
            <person name="Floudas D."/>
            <person name="Held B.W."/>
            <person name="Levasseur A."/>
            <person name="Lombard V."/>
            <person name="Morin E."/>
            <person name="Otillar R."/>
            <person name="Lindquist E.A."/>
            <person name="Sun H."/>
            <person name="LaButti K.M."/>
            <person name="Schmutz J."/>
            <person name="Jabbour D."/>
            <person name="Luo H."/>
            <person name="Baker S.E."/>
            <person name="Pisabarro A.G."/>
            <person name="Walton J.D."/>
            <person name="Blanchette R.A."/>
            <person name="Henrissat B."/>
            <person name="Martin F."/>
            <person name="Cullen D."/>
            <person name="Hibbett D.S."/>
            <person name="Grigoriev I.V."/>
        </authorList>
    </citation>
    <scope>NUCLEOTIDE SEQUENCE</scope>
    <source>
        <strain evidence="1">FD-172 SS1</strain>
    </source>
</reference>
<keyword evidence="3" id="KW-1185">Reference proteome</keyword>
<dbReference type="Proteomes" id="UP000027195">
    <property type="component" value="Unassembled WGS sequence"/>
</dbReference>
<feature type="non-terminal residue" evidence="1">
    <location>
        <position position="116"/>
    </location>
</feature>
<organism evidence="1 3">
    <name type="scientific">Botryobasidium botryosum (strain FD-172 SS1)</name>
    <dbReference type="NCBI Taxonomy" id="930990"/>
    <lineage>
        <taxon>Eukaryota</taxon>
        <taxon>Fungi</taxon>
        <taxon>Dikarya</taxon>
        <taxon>Basidiomycota</taxon>
        <taxon>Agaricomycotina</taxon>
        <taxon>Agaricomycetes</taxon>
        <taxon>Cantharellales</taxon>
        <taxon>Botryobasidiaceae</taxon>
        <taxon>Botryobasidium</taxon>
    </lineage>
</organism>
<evidence type="ECO:0008006" key="4">
    <source>
        <dbReference type="Google" id="ProtNLM"/>
    </source>
</evidence>
<dbReference type="PANTHER" id="PTHR48472:SF1">
    <property type="entry name" value="TC1-LIKE TRANSPOSASE DDE DOMAIN-CONTAINING PROTEIN"/>
    <property type="match status" value="1"/>
</dbReference>
<dbReference type="OrthoDB" id="2963563at2759"/>
<evidence type="ECO:0000313" key="2">
    <source>
        <dbReference type="EMBL" id="KDQ15654.1"/>
    </source>
</evidence>
<evidence type="ECO:0000313" key="1">
    <source>
        <dbReference type="EMBL" id="KDQ05477.1"/>
    </source>
</evidence>
<protein>
    <recommendedName>
        <fullName evidence="4">Resolvase HTH domain-containing protein</fullName>
    </recommendedName>
</protein>